<dbReference type="InterPro" id="IPR023187">
    <property type="entry name" value="Tscrpt_reg_MarR-type_CS"/>
</dbReference>
<organism evidence="5 6">
    <name type="scientific">Clostridium tertium</name>
    <dbReference type="NCBI Taxonomy" id="1559"/>
    <lineage>
        <taxon>Bacteria</taxon>
        <taxon>Bacillati</taxon>
        <taxon>Bacillota</taxon>
        <taxon>Clostridia</taxon>
        <taxon>Eubacteriales</taxon>
        <taxon>Clostridiaceae</taxon>
        <taxon>Clostridium</taxon>
    </lineage>
</organism>
<proteinExistence type="predicted"/>
<sequence length="141" mass="16689">MSDINLKLVIAMARTYNDMFFEIEKNVQEFGLNISEFGVLEMLYHKGDQPVQKVAEKILVTSGTITYVINKLEKKELVVRRKCEKDKRIFYVSLTEKGREFISDIFPKHKEFLDNLFIELNEDTKRELVDNLIQLRKILKE</sequence>
<keyword evidence="1" id="KW-0805">Transcription regulation</keyword>
<dbReference type="PANTHER" id="PTHR42756:SF1">
    <property type="entry name" value="TRANSCRIPTIONAL REPRESSOR OF EMRAB OPERON"/>
    <property type="match status" value="1"/>
</dbReference>
<dbReference type="AlphaFoldDB" id="A0A9X4B0C5"/>
<dbReference type="Proteomes" id="UP001141183">
    <property type="component" value="Unassembled WGS sequence"/>
</dbReference>
<evidence type="ECO:0000256" key="2">
    <source>
        <dbReference type="ARBA" id="ARBA00023125"/>
    </source>
</evidence>
<evidence type="ECO:0000256" key="3">
    <source>
        <dbReference type="ARBA" id="ARBA00023163"/>
    </source>
</evidence>
<evidence type="ECO:0000259" key="4">
    <source>
        <dbReference type="PROSITE" id="PS50995"/>
    </source>
</evidence>
<dbReference type="PANTHER" id="PTHR42756">
    <property type="entry name" value="TRANSCRIPTIONAL REGULATOR, MARR"/>
    <property type="match status" value="1"/>
</dbReference>
<dbReference type="GO" id="GO:0003700">
    <property type="term" value="F:DNA-binding transcription factor activity"/>
    <property type="evidence" value="ECO:0007669"/>
    <property type="project" value="InterPro"/>
</dbReference>
<accession>A0A9X4B0C5</accession>
<dbReference type="SUPFAM" id="SSF46785">
    <property type="entry name" value="Winged helix' DNA-binding domain"/>
    <property type="match status" value="1"/>
</dbReference>
<evidence type="ECO:0000313" key="5">
    <source>
        <dbReference type="EMBL" id="MDC4239572.1"/>
    </source>
</evidence>
<feature type="domain" description="HTH marR-type" evidence="4">
    <location>
        <begin position="1"/>
        <end position="141"/>
    </location>
</feature>
<dbReference type="PROSITE" id="PS50995">
    <property type="entry name" value="HTH_MARR_2"/>
    <property type="match status" value="1"/>
</dbReference>
<gene>
    <name evidence="5" type="ORF">NE398_05255</name>
</gene>
<keyword evidence="3" id="KW-0804">Transcription</keyword>
<protein>
    <submittedName>
        <fullName evidence="5">MarR family transcriptional regulator</fullName>
    </submittedName>
</protein>
<dbReference type="EMBL" id="JAMRYU010000004">
    <property type="protein sequence ID" value="MDC4239572.1"/>
    <property type="molecule type" value="Genomic_DNA"/>
</dbReference>
<comment type="caution">
    <text evidence="5">The sequence shown here is derived from an EMBL/GenBank/DDBJ whole genome shotgun (WGS) entry which is preliminary data.</text>
</comment>
<evidence type="ECO:0000313" key="6">
    <source>
        <dbReference type="Proteomes" id="UP001141183"/>
    </source>
</evidence>
<dbReference type="InterPro" id="IPR000835">
    <property type="entry name" value="HTH_MarR-typ"/>
</dbReference>
<dbReference type="InterPro" id="IPR036388">
    <property type="entry name" value="WH-like_DNA-bd_sf"/>
</dbReference>
<dbReference type="InterPro" id="IPR036390">
    <property type="entry name" value="WH_DNA-bd_sf"/>
</dbReference>
<reference evidence="5" key="1">
    <citation type="submission" date="2022-05" db="EMBL/GenBank/DDBJ databases">
        <title>Draft genome sequence of Clostridium tertium strain CP3 isolated from Peru.</title>
        <authorList>
            <person name="Hurtado R."/>
            <person name="Lima L."/>
            <person name="Sousa T."/>
            <person name="Jaiswal A.K."/>
            <person name="Tiwari S."/>
            <person name="Maturrano L."/>
            <person name="Brenig B."/>
            <person name="Azevedo V."/>
        </authorList>
    </citation>
    <scope>NUCLEOTIDE SEQUENCE</scope>
    <source>
        <strain evidence="5">CP3</strain>
    </source>
</reference>
<dbReference type="Gene3D" id="1.10.10.10">
    <property type="entry name" value="Winged helix-like DNA-binding domain superfamily/Winged helix DNA-binding domain"/>
    <property type="match status" value="1"/>
</dbReference>
<keyword evidence="2" id="KW-0238">DNA-binding</keyword>
<dbReference type="RefSeq" id="WP_272470094.1">
    <property type="nucleotide sequence ID" value="NZ_JAMRYU010000004.1"/>
</dbReference>
<dbReference type="PROSITE" id="PS01117">
    <property type="entry name" value="HTH_MARR_1"/>
    <property type="match status" value="1"/>
</dbReference>
<keyword evidence="6" id="KW-1185">Reference proteome</keyword>
<name>A0A9X4B0C5_9CLOT</name>
<dbReference type="SMART" id="SM00347">
    <property type="entry name" value="HTH_MARR"/>
    <property type="match status" value="1"/>
</dbReference>
<evidence type="ECO:0000256" key="1">
    <source>
        <dbReference type="ARBA" id="ARBA00023015"/>
    </source>
</evidence>
<dbReference type="GO" id="GO:0003677">
    <property type="term" value="F:DNA binding"/>
    <property type="evidence" value="ECO:0007669"/>
    <property type="project" value="UniProtKB-KW"/>
</dbReference>
<dbReference type="Pfam" id="PF01047">
    <property type="entry name" value="MarR"/>
    <property type="match status" value="1"/>
</dbReference>